<accession>A0ACC2UV86</accession>
<protein>
    <submittedName>
        <fullName evidence="1">Uncharacterized protein</fullName>
    </submittedName>
</protein>
<evidence type="ECO:0000313" key="1">
    <source>
        <dbReference type="EMBL" id="KAJ9090600.1"/>
    </source>
</evidence>
<dbReference type="EMBL" id="QTSX02000001">
    <property type="protein sequence ID" value="KAJ9090600.1"/>
    <property type="molecule type" value="Genomic_DNA"/>
</dbReference>
<reference evidence="1" key="1">
    <citation type="submission" date="2022-04" db="EMBL/GenBank/DDBJ databases">
        <title>Genome of the entomopathogenic fungus Entomophthora muscae.</title>
        <authorList>
            <person name="Elya C."/>
            <person name="Lovett B.R."/>
            <person name="Lee E."/>
            <person name="Macias A.M."/>
            <person name="Hajek A.E."/>
            <person name="De Bivort B.L."/>
            <person name="Kasson M.T."/>
            <person name="De Fine Licht H.H."/>
            <person name="Stajich J.E."/>
        </authorList>
    </citation>
    <scope>NUCLEOTIDE SEQUENCE</scope>
    <source>
        <strain evidence="1">Berkeley</strain>
    </source>
</reference>
<evidence type="ECO:0000313" key="2">
    <source>
        <dbReference type="Proteomes" id="UP001165960"/>
    </source>
</evidence>
<keyword evidence="2" id="KW-1185">Reference proteome</keyword>
<gene>
    <name evidence="1" type="ORF">DSO57_1000452</name>
</gene>
<dbReference type="Proteomes" id="UP001165960">
    <property type="component" value="Unassembled WGS sequence"/>
</dbReference>
<organism evidence="1 2">
    <name type="scientific">Entomophthora muscae</name>
    <dbReference type="NCBI Taxonomy" id="34485"/>
    <lineage>
        <taxon>Eukaryota</taxon>
        <taxon>Fungi</taxon>
        <taxon>Fungi incertae sedis</taxon>
        <taxon>Zoopagomycota</taxon>
        <taxon>Entomophthoromycotina</taxon>
        <taxon>Entomophthoromycetes</taxon>
        <taxon>Entomophthorales</taxon>
        <taxon>Entomophthoraceae</taxon>
        <taxon>Entomophthora</taxon>
    </lineage>
</organism>
<comment type="caution">
    <text evidence="1">The sequence shown here is derived from an EMBL/GenBank/DDBJ whole genome shotgun (WGS) entry which is preliminary data.</text>
</comment>
<name>A0ACC2UV86_9FUNG</name>
<proteinExistence type="predicted"/>
<sequence length="416" mass="47649">MDSQHLDNQYLPLYLLCLGLLLCVYLLIRPSIVTLDYNEEANRLSFYEFDAKSNNSSKQKISTIKWIDYLLSKSPSLSGKRKYYPTPWLFNSHLQTYYTSVMSYEGVKINYERQLLPMEDGGQVALDWYPSQIKGDSKEIKSIVVFLHGLTGSSREGYIRETVNTLTTKDKSLWVVVLNNRGCGDSELLTPRLFNGGDTRDLKHVLSYIQDLHPSSKKWAIGYSLGSNILVKYLGEAGKTTPLSAAVSISNPCDLVHCSSNFSTLYFQRTFYNPVLGSGLIRLFNKHKHALGENFIEREWVGCRHYDRDVTSKMNGFKTVNDYYRWASSDQYITRVKIPLLMFTSTDDPISPAVAIPYQECKYNPYVLLATTDSGGHIGWWTGIFSLEYWFTEVVHEYLSALKQVYDKEVPDKFVV</sequence>